<feature type="region of interest" description="Disordered" evidence="1">
    <location>
        <begin position="1"/>
        <end position="30"/>
    </location>
</feature>
<accession>A0AAN8F909</accession>
<proteinExistence type="predicted"/>
<comment type="caution">
    <text evidence="2">The sequence shown here is derived from an EMBL/GenBank/DDBJ whole genome shotgun (WGS) entry which is preliminary data.</text>
</comment>
<evidence type="ECO:0000313" key="2">
    <source>
        <dbReference type="EMBL" id="KAK5967288.1"/>
    </source>
</evidence>
<feature type="compositionally biased region" description="Polar residues" evidence="1">
    <location>
        <begin position="1"/>
        <end position="21"/>
    </location>
</feature>
<dbReference type="Proteomes" id="UP001331761">
    <property type="component" value="Unassembled WGS sequence"/>
</dbReference>
<dbReference type="EMBL" id="WIXE01022658">
    <property type="protein sequence ID" value="KAK5967288.1"/>
    <property type="molecule type" value="Genomic_DNA"/>
</dbReference>
<evidence type="ECO:0000256" key="1">
    <source>
        <dbReference type="SAM" id="MobiDB-lite"/>
    </source>
</evidence>
<gene>
    <name evidence="2" type="ORF">GCK32_021623</name>
</gene>
<keyword evidence="3" id="KW-1185">Reference proteome</keyword>
<reference evidence="2 3" key="1">
    <citation type="submission" date="2019-10" db="EMBL/GenBank/DDBJ databases">
        <title>Assembly and Annotation for the nematode Trichostrongylus colubriformis.</title>
        <authorList>
            <person name="Martin J."/>
        </authorList>
    </citation>
    <scope>NUCLEOTIDE SEQUENCE [LARGE SCALE GENOMIC DNA]</scope>
    <source>
        <strain evidence="2">G859</strain>
        <tissue evidence="2">Whole worm</tissue>
    </source>
</reference>
<organism evidence="2 3">
    <name type="scientific">Trichostrongylus colubriformis</name>
    <name type="common">Black scour worm</name>
    <dbReference type="NCBI Taxonomy" id="6319"/>
    <lineage>
        <taxon>Eukaryota</taxon>
        <taxon>Metazoa</taxon>
        <taxon>Ecdysozoa</taxon>
        <taxon>Nematoda</taxon>
        <taxon>Chromadorea</taxon>
        <taxon>Rhabditida</taxon>
        <taxon>Rhabditina</taxon>
        <taxon>Rhabditomorpha</taxon>
        <taxon>Strongyloidea</taxon>
        <taxon>Trichostrongylidae</taxon>
        <taxon>Trichostrongylus</taxon>
    </lineage>
</organism>
<name>A0AAN8F909_TRICO</name>
<protein>
    <submittedName>
        <fullName evidence="2">Uncharacterized protein</fullName>
    </submittedName>
</protein>
<sequence>MNEPSNFDTDTYSGQPTSNNGRLACPITGPGSEFDNPPYQTYAALISSRVHHLVLSSSVEATIAFRALKPGSWPIMRSYIEKND</sequence>
<dbReference type="AlphaFoldDB" id="A0AAN8F909"/>
<evidence type="ECO:0000313" key="3">
    <source>
        <dbReference type="Proteomes" id="UP001331761"/>
    </source>
</evidence>